<dbReference type="InterPro" id="IPR005358">
    <property type="entry name" value="Puta_zinc/iron-chelating_dom"/>
</dbReference>
<organism evidence="1 2">
    <name type="scientific">Thermoproteota archaeon</name>
    <dbReference type="NCBI Taxonomy" id="2056631"/>
    <lineage>
        <taxon>Archaea</taxon>
        <taxon>Thermoproteota</taxon>
    </lineage>
</organism>
<evidence type="ECO:0008006" key="3">
    <source>
        <dbReference type="Google" id="ProtNLM"/>
    </source>
</evidence>
<comment type="caution">
    <text evidence="1">The sequence shown here is derived from an EMBL/GenBank/DDBJ whole genome shotgun (WGS) entry which is preliminary data.</text>
</comment>
<accession>A0A523BFF1</accession>
<dbReference type="Pfam" id="PF03692">
    <property type="entry name" value="CxxCxxCC"/>
    <property type="match status" value="1"/>
</dbReference>
<proteinExistence type="predicted"/>
<gene>
    <name evidence="1" type="ORF">DSO08_01580</name>
</gene>
<dbReference type="Proteomes" id="UP000315399">
    <property type="component" value="Unassembled WGS sequence"/>
</dbReference>
<name>A0A523BFF1_9CREN</name>
<evidence type="ECO:0000313" key="1">
    <source>
        <dbReference type="EMBL" id="TDA39668.1"/>
    </source>
</evidence>
<sequence length="257" mass="29576">MKLSTFCAKCIKKSLRHKKQIQAKADKNKRHRPQKFFGCSMRYVPWSKIKDWFCTACGDCCKEFKVPLRAYEATLLSKIFGFYCMELEVGATYLKRGLNGRCIFQVKSGGRMVCGIQSIKPIACKMWPFAVFEAPRYEQRNEASFDFRGETFFVYVNPFCRGLVYGRPSLRLVNSVIPEFIELRLGLRRRQVRSTSFTIKIPALEPKTPLETDYNRMKVTPFSPLINKTCSTLTSFGLVPTFVDSGSHNGRVNSYEN</sequence>
<dbReference type="EMBL" id="QNVH01000008">
    <property type="protein sequence ID" value="TDA39668.1"/>
    <property type="molecule type" value="Genomic_DNA"/>
</dbReference>
<dbReference type="AlphaFoldDB" id="A0A523BFF1"/>
<evidence type="ECO:0000313" key="2">
    <source>
        <dbReference type="Proteomes" id="UP000315399"/>
    </source>
</evidence>
<protein>
    <recommendedName>
        <fullName evidence="3">YkgJ family cysteine cluster protein</fullName>
    </recommendedName>
</protein>
<reference evidence="1 2" key="1">
    <citation type="journal article" date="2019" name="Nat. Microbiol.">
        <title>Expanding anaerobic alkane metabolism in the domain of Archaea.</title>
        <authorList>
            <person name="Wang Y."/>
            <person name="Wegener G."/>
            <person name="Hou J."/>
            <person name="Wang F."/>
            <person name="Xiao X."/>
        </authorList>
    </citation>
    <scope>NUCLEOTIDE SEQUENCE [LARGE SCALE GENOMIC DNA]</scope>
    <source>
        <strain evidence="1">WYZ-LMO10</strain>
    </source>
</reference>